<accession>A0A6N1NVM1</accession>
<dbReference type="RefSeq" id="YP_010782102.1">
    <property type="nucleotide sequence ID" value="NC_075039.1"/>
</dbReference>
<reference evidence="1" key="2">
    <citation type="journal article" date="2018" name="Nat. Commun.">
        <title>Tailed giant Tupanvirus possesses the most complete translational apparatus of the known virosphere.</title>
        <authorList>
            <person name="Abrahao J."/>
            <person name="Silva L."/>
            <person name="Silva L.S."/>
            <person name="Khalil J.Y.B."/>
            <person name="Rodrigues R."/>
            <person name="Arantes T."/>
            <person name="Assis F."/>
            <person name="Boratto P."/>
            <person name="Andrade M."/>
            <person name="Kroon E.G."/>
            <person name="Ribeiro B."/>
            <person name="Bergier I."/>
            <person name="Seligmann H."/>
            <person name="Ghigo E."/>
            <person name="Colson P."/>
            <person name="Levasseur A."/>
            <person name="Kroemer G."/>
            <person name="Raoult D."/>
            <person name="La Scola B."/>
        </authorList>
    </citation>
    <scope>NUCLEOTIDE SEQUENCE [LARGE SCALE GENOMIC DNA]</scope>
    <source>
        <strain evidence="1">Soda lake</strain>
    </source>
</reference>
<dbReference type="KEGG" id="vg:80518866"/>
<dbReference type="EMBL" id="KY523104">
    <property type="protein sequence ID" value="QKU35438.1"/>
    <property type="molecule type" value="Genomic_DNA"/>
</dbReference>
<proteinExistence type="predicted"/>
<sequence>MEHYNEKCSFEKTNNPCPRNGWLSLSDHLINIPILFQTDEKLKQKRKHPLAQMHEFDGVTWKPYNKNSNTIPTDFAKSSHPNRHDLSKIIQSMNLMKTNDENNSEAKEYSIWKSPKLFQGN</sequence>
<organism evidence="1">
    <name type="scientific">Tupanvirus soda lake</name>
    <dbReference type="NCBI Taxonomy" id="2126985"/>
    <lineage>
        <taxon>Viruses</taxon>
        <taxon>Varidnaviria</taxon>
        <taxon>Bamfordvirae</taxon>
        <taxon>Nucleocytoviricota</taxon>
        <taxon>Megaviricetes</taxon>
        <taxon>Imitervirales</taxon>
        <taxon>Mimiviridae</taxon>
        <taxon>Megamimivirinae</taxon>
        <taxon>Tupanvirus</taxon>
        <taxon>Tupanvirus salinum</taxon>
    </lineage>
</organism>
<dbReference type="GeneID" id="80518866"/>
<reference evidence="1" key="1">
    <citation type="submission" date="2017-01" db="EMBL/GenBank/DDBJ databases">
        <authorList>
            <person name="Assis F.L."/>
            <person name="Abrahao J.S."/>
            <person name="Silva L."/>
            <person name="Khalil J.B."/>
            <person name="Rodrigues R."/>
            <person name="Silva L.S."/>
            <person name="Arantes T."/>
            <person name="Boratto P."/>
            <person name="Andrade M."/>
            <person name="Kroon E.G."/>
            <person name="Ribeiro B."/>
            <person name="Bergier I."/>
            <person name="Seligmann H."/>
            <person name="Ghigo E."/>
            <person name="Colson P."/>
            <person name="Levasseur A."/>
            <person name="Raoult D."/>
            <person name="Scola B.L."/>
        </authorList>
    </citation>
    <scope>NUCLEOTIDE SEQUENCE</scope>
    <source>
        <strain evidence="1">Soda lake</strain>
    </source>
</reference>
<evidence type="ECO:0000313" key="1">
    <source>
        <dbReference type="EMBL" id="QKU35438.1"/>
    </source>
</evidence>
<name>A0A6N1NVM1_9VIRU</name>
<protein>
    <submittedName>
        <fullName evidence="1">Putative orfan</fullName>
    </submittedName>
</protein>